<dbReference type="Proteomes" id="UP001262817">
    <property type="component" value="Unassembled WGS sequence"/>
</dbReference>
<organism evidence="2 3">
    <name type="scientific">Lactococcus petauri</name>
    <dbReference type="NCBI Taxonomy" id="1940789"/>
    <lineage>
        <taxon>Bacteria</taxon>
        <taxon>Bacillati</taxon>
        <taxon>Bacillota</taxon>
        <taxon>Bacilli</taxon>
        <taxon>Lactobacillales</taxon>
        <taxon>Streptococcaceae</taxon>
        <taxon>Lactococcus</taxon>
    </lineage>
</organism>
<comment type="caution">
    <text evidence="2">The sequence shown here is derived from an EMBL/GenBank/DDBJ whole genome shotgun (WGS) entry which is preliminary data.</text>
</comment>
<proteinExistence type="predicted"/>
<name>A0AAJ2IVA1_9LACT</name>
<feature type="domain" description="HTH cro/C1-type" evidence="1">
    <location>
        <begin position="7"/>
        <end position="59"/>
    </location>
</feature>
<dbReference type="RefSeq" id="WP_311842992.1">
    <property type="nucleotide sequence ID" value="NZ_JARPXR010000007.1"/>
</dbReference>
<reference evidence="2" key="1">
    <citation type="submission" date="2023-03" db="EMBL/GenBank/DDBJ databases">
        <authorList>
            <person name="Shen W."/>
            <person name="Cai J."/>
        </authorList>
    </citation>
    <scope>NUCLEOTIDE SEQUENCE</scope>
    <source>
        <strain evidence="2">P86-2</strain>
    </source>
</reference>
<evidence type="ECO:0000259" key="1">
    <source>
        <dbReference type="PROSITE" id="PS50943"/>
    </source>
</evidence>
<dbReference type="SUPFAM" id="SSF47413">
    <property type="entry name" value="lambda repressor-like DNA-binding domains"/>
    <property type="match status" value="1"/>
</dbReference>
<dbReference type="SMART" id="SM00530">
    <property type="entry name" value="HTH_XRE"/>
    <property type="match status" value="1"/>
</dbReference>
<protein>
    <submittedName>
        <fullName evidence="2">Helix-turn-helix transcriptional regulator</fullName>
    </submittedName>
</protein>
<dbReference type="EMBL" id="JARPXR010000007">
    <property type="protein sequence ID" value="MDT2583918.1"/>
    <property type="molecule type" value="Genomic_DNA"/>
</dbReference>
<dbReference type="Gene3D" id="1.10.260.40">
    <property type="entry name" value="lambda repressor-like DNA-binding domains"/>
    <property type="match status" value="1"/>
</dbReference>
<dbReference type="InterPro" id="IPR001387">
    <property type="entry name" value="Cro/C1-type_HTH"/>
</dbReference>
<dbReference type="InterPro" id="IPR010982">
    <property type="entry name" value="Lambda_DNA-bd_dom_sf"/>
</dbReference>
<dbReference type="CDD" id="cd00093">
    <property type="entry name" value="HTH_XRE"/>
    <property type="match status" value="1"/>
</dbReference>
<dbReference type="GO" id="GO:0003677">
    <property type="term" value="F:DNA binding"/>
    <property type="evidence" value="ECO:0007669"/>
    <property type="project" value="InterPro"/>
</dbReference>
<accession>A0AAJ2IVA1</accession>
<dbReference type="AlphaFoldDB" id="A0AAJ2IVA1"/>
<dbReference type="Pfam" id="PF01381">
    <property type="entry name" value="HTH_3"/>
    <property type="match status" value="1"/>
</dbReference>
<dbReference type="PROSITE" id="PS50943">
    <property type="entry name" value="HTH_CROC1"/>
    <property type="match status" value="1"/>
</dbReference>
<gene>
    <name evidence="2" type="ORF">P7D17_07295</name>
</gene>
<evidence type="ECO:0000313" key="2">
    <source>
        <dbReference type="EMBL" id="MDT2583918.1"/>
    </source>
</evidence>
<sequence>MNFFETLQSLKEESGKSMNQIERELGYPRNTLSSFKRQKPSVTRLEEIAKYFNVSTDYLLGNTTAKDYDSKRLDESIENSKSFDGSPLDDEDKEIIHNLIKDYLESKGK</sequence>
<evidence type="ECO:0000313" key="3">
    <source>
        <dbReference type="Proteomes" id="UP001262817"/>
    </source>
</evidence>